<gene>
    <name evidence="3" type="ORF">SNAT2548_LOCUS7624</name>
</gene>
<name>A0A812JT88_9DINO</name>
<evidence type="ECO:0000313" key="3">
    <source>
        <dbReference type="EMBL" id="CAE7216313.1"/>
    </source>
</evidence>
<dbReference type="SUPFAM" id="SSF102741">
    <property type="entry name" value="Obg GTP-binding protein C-terminal domain"/>
    <property type="match status" value="1"/>
</dbReference>
<protein>
    <recommendedName>
        <fullName evidence="2">OCT domain-containing protein</fullName>
    </recommendedName>
</protein>
<dbReference type="InterPro" id="IPR036346">
    <property type="entry name" value="GTP-bd_prot_GTP1/OBG_C_sf"/>
</dbReference>
<keyword evidence="1" id="KW-0342">GTP-binding</keyword>
<comment type="caution">
    <text evidence="3">The sequence shown here is derived from an EMBL/GenBank/DDBJ whole genome shotgun (WGS) entry which is preliminary data.</text>
</comment>
<sequence length="252" mass="28585">MVPTFLRSVGTSLDWPGDVGKCTVPMSARDSLELFITPPSAPPTVQSLVDRHFTLVLAMAFLPQQLQTFLTFLYNTEELMERVYKWHKSVVRKEWEAKGSPAPDADHVVGRRDLAQLGAKVEEVGRGEPVNLDKDLPKGRRRKSEFQAKIEWDVIDEAWRVIHPEVEEAALRTDWSFTTMGGGYDRLNSIMKKTGASEALKQAGLKEGEEVIVGKQKFSYNPEMIGKEANMLYGQLELKVVKEEEYKNPFRD</sequence>
<reference evidence="3" key="1">
    <citation type="submission" date="2021-02" db="EMBL/GenBank/DDBJ databases">
        <authorList>
            <person name="Dougan E. K."/>
            <person name="Rhodes N."/>
            <person name="Thang M."/>
            <person name="Chan C."/>
        </authorList>
    </citation>
    <scope>NUCLEOTIDE SEQUENCE</scope>
</reference>
<dbReference type="AlphaFoldDB" id="A0A812JT88"/>
<proteinExistence type="predicted"/>
<evidence type="ECO:0000313" key="4">
    <source>
        <dbReference type="Proteomes" id="UP000604046"/>
    </source>
</evidence>
<dbReference type="Proteomes" id="UP000604046">
    <property type="component" value="Unassembled WGS sequence"/>
</dbReference>
<keyword evidence="4" id="KW-1185">Reference proteome</keyword>
<dbReference type="EMBL" id="CAJNDS010000535">
    <property type="protein sequence ID" value="CAE7216313.1"/>
    <property type="molecule type" value="Genomic_DNA"/>
</dbReference>
<feature type="domain" description="OCT" evidence="2">
    <location>
        <begin position="138"/>
        <end position="222"/>
    </location>
</feature>
<dbReference type="GO" id="GO:0005525">
    <property type="term" value="F:GTP binding"/>
    <property type="evidence" value="ECO:0007669"/>
    <property type="project" value="UniProtKB-KW"/>
</dbReference>
<organism evidence="3 4">
    <name type="scientific">Symbiodinium natans</name>
    <dbReference type="NCBI Taxonomy" id="878477"/>
    <lineage>
        <taxon>Eukaryota</taxon>
        <taxon>Sar</taxon>
        <taxon>Alveolata</taxon>
        <taxon>Dinophyceae</taxon>
        <taxon>Suessiales</taxon>
        <taxon>Symbiodiniaceae</taxon>
        <taxon>Symbiodinium</taxon>
    </lineage>
</organism>
<evidence type="ECO:0000256" key="1">
    <source>
        <dbReference type="ARBA" id="ARBA00023134"/>
    </source>
</evidence>
<keyword evidence="1" id="KW-0547">Nucleotide-binding</keyword>
<evidence type="ECO:0000259" key="2">
    <source>
        <dbReference type="PROSITE" id="PS51881"/>
    </source>
</evidence>
<accession>A0A812JT88</accession>
<dbReference type="Pfam" id="PF09269">
    <property type="entry name" value="DUF1967"/>
    <property type="match status" value="1"/>
</dbReference>
<dbReference type="OrthoDB" id="347018at2759"/>
<dbReference type="Gene3D" id="3.30.300.350">
    <property type="entry name" value="GTP-binding protein OBG, C-terminal domain"/>
    <property type="match status" value="1"/>
</dbReference>
<dbReference type="PROSITE" id="PS51881">
    <property type="entry name" value="OCT"/>
    <property type="match status" value="1"/>
</dbReference>
<dbReference type="InterPro" id="IPR015349">
    <property type="entry name" value="OCT_dom"/>
</dbReference>